<organism evidence="2">
    <name type="scientific">Schistosoma japonicum</name>
    <name type="common">Blood fluke</name>
    <dbReference type="NCBI Taxonomy" id="6182"/>
    <lineage>
        <taxon>Eukaryota</taxon>
        <taxon>Metazoa</taxon>
        <taxon>Spiralia</taxon>
        <taxon>Lophotrochozoa</taxon>
        <taxon>Platyhelminthes</taxon>
        <taxon>Trematoda</taxon>
        <taxon>Digenea</taxon>
        <taxon>Strigeidida</taxon>
        <taxon>Schistosomatoidea</taxon>
        <taxon>Schistosomatidae</taxon>
        <taxon>Schistosoma</taxon>
    </lineage>
</organism>
<sequence length="247" mass="26993">MSLATSLSQDQLVNESLSWDIDLDHLRQLTFRENFARLCFGKLLSHAFSTPLITRSSSATSTSLPLENGHVENTNNYKINPLSTSFSLMVSKAAVRSILQRCRSILIKFYQASRLTGKCPLPRARSAEISYVFKALTVMLTSLQSLPIQHDVDDSIWSTVIELYPHIVDCVLVAGGSNQMAVALHHLLRLYGEFLAPAQLGPGGGNSKSKKESSSSISYSNNINSMDIANDIANGNMNQNKGSVNGT</sequence>
<name>C1L3N3_SCHJA</name>
<dbReference type="Pfam" id="PF16206">
    <property type="entry name" value="Mon2_C"/>
    <property type="match status" value="1"/>
</dbReference>
<accession>C1L3N3</accession>
<dbReference type="EMBL" id="FN313577">
    <property type="protein sequence ID" value="CAX69311.1"/>
    <property type="molecule type" value="mRNA"/>
</dbReference>
<reference evidence="2" key="1">
    <citation type="journal article" date="2009" name="Nature">
        <title>The Schistosoma japonicum genome reveals features of host-parasite interplay.</title>
        <authorList>
            <person name="Liu F."/>
            <person name="Zhou Y."/>
            <person name="Wang Z.Q."/>
            <person name="Lu G."/>
            <person name="Zheng H."/>
            <person name="Brindley P.J."/>
            <person name="McManus D.P."/>
            <person name="Blair D."/>
            <person name="Zhang Q.H."/>
            <person name="Zhong Y."/>
            <person name="Wang S."/>
            <person name="Han Z.G."/>
            <person name="Chen Z."/>
        </authorList>
    </citation>
    <scope>NUCLEOTIDE SEQUENCE</scope>
    <source>
        <strain evidence="2">Anhui</strain>
    </source>
</reference>
<evidence type="ECO:0000313" key="2">
    <source>
        <dbReference type="EMBL" id="CAX69311.1"/>
    </source>
</evidence>
<reference evidence="2" key="2">
    <citation type="submission" date="2009-03" db="EMBL/GenBank/DDBJ databases">
        <authorList>
            <person name="Gang L."/>
        </authorList>
    </citation>
    <scope>NUCLEOTIDE SEQUENCE</scope>
    <source>
        <strain evidence="2">Anhui</strain>
    </source>
</reference>
<dbReference type="InterPro" id="IPR032817">
    <property type="entry name" value="Mon2_C"/>
</dbReference>
<feature type="domain" description="Mon2 C-terminal" evidence="1">
    <location>
        <begin position="29"/>
        <end position="197"/>
    </location>
</feature>
<proteinExistence type="evidence at transcript level"/>
<dbReference type="AlphaFoldDB" id="C1L3N3"/>
<evidence type="ECO:0000259" key="1">
    <source>
        <dbReference type="Pfam" id="PF16206"/>
    </source>
</evidence>
<protein>
    <submittedName>
        <fullName evidence="2">MON2 like protein</fullName>
    </submittedName>
</protein>